<dbReference type="Pfam" id="PF03839">
    <property type="entry name" value="Sec62"/>
    <property type="match status" value="1"/>
</dbReference>
<dbReference type="AlphaFoldDB" id="A0AAN9TLR3"/>
<dbReference type="GO" id="GO:0005789">
    <property type="term" value="C:endoplasmic reticulum membrane"/>
    <property type="evidence" value="ECO:0007669"/>
    <property type="project" value="UniProtKB-SubCell"/>
</dbReference>
<feature type="compositionally biased region" description="Basic and acidic residues" evidence="11">
    <location>
        <begin position="121"/>
        <end position="155"/>
    </location>
</feature>
<accession>A0AAN9TLR3</accession>
<evidence type="ECO:0000256" key="4">
    <source>
        <dbReference type="ARBA" id="ARBA00022448"/>
    </source>
</evidence>
<evidence type="ECO:0000313" key="14">
    <source>
        <dbReference type="Proteomes" id="UP001367676"/>
    </source>
</evidence>
<evidence type="ECO:0000256" key="3">
    <source>
        <dbReference type="ARBA" id="ARBA00021257"/>
    </source>
</evidence>
<dbReference type="Gene3D" id="1.10.10.10">
    <property type="entry name" value="Winged helix-like DNA-binding domain superfamily/Winged helix DNA-binding domain"/>
    <property type="match status" value="1"/>
</dbReference>
<evidence type="ECO:0000256" key="5">
    <source>
        <dbReference type="ARBA" id="ARBA00022692"/>
    </source>
</evidence>
<dbReference type="InterPro" id="IPR004728">
    <property type="entry name" value="Sec62"/>
</dbReference>
<gene>
    <name evidence="13" type="ORF">V9T40_008468</name>
</gene>
<dbReference type="PANTHER" id="PTHR12443">
    <property type="entry name" value="TRANSLOCATION PROTEIN SEC62"/>
    <property type="match status" value="1"/>
</dbReference>
<comment type="similarity">
    <text evidence="2">Belongs to the SEC62 family.</text>
</comment>
<feature type="compositionally biased region" description="Basic and acidic residues" evidence="11">
    <location>
        <begin position="431"/>
        <end position="447"/>
    </location>
</feature>
<dbReference type="EMBL" id="JBBCAQ010000010">
    <property type="protein sequence ID" value="KAK7601027.1"/>
    <property type="molecule type" value="Genomic_DNA"/>
</dbReference>
<comment type="subcellular location">
    <subcellularLocation>
        <location evidence="1">Endoplasmic reticulum membrane</location>
        <topology evidence="1">Multi-pass membrane protein</topology>
    </subcellularLocation>
</comment>
<feature type="region of interest" description="Disordered" evidence="11">
    <location>
        <begin position="290"/>
        <end position="447"/>
    </location>
</feature>
<evidence type="ECO:0000256" key="11">
    <source>
        <dbReference type="SAM" id="MobiDB-lite"/>
    </source>
</evidence>
<evidence type="ECO:0000256" key="12">
    <source>
        <dbReference type="SAM" id="Phobius"/>
    </source>
</evidence>
<keyword evidence="7" id="KW-0653">Protein transport</keyword>
<evidence type="ECO:0000256" key="9">
    <source>
        <dbReference type="ARBA" id="ARBA00023010"/>
    </source>
</evidence>
<feature type="transmembrane region" description="Helical" evidence="12">
    <location>
        <begin position="189"/>
        <end position="211"/>
    </location>
</feature>
<comment type="caution">
    <text evidence="13">The sequence shown here is derived from an EMBL/GenBank/DDBJ whole genome shotgun (WGS) entry which is preliminary data.</text>
</comment>
<reference evidence="13 14" key="1">
    <citation type="submission" date="2024-03" db="EMBL/GenBank/DDBJ databases">
        <title>Adaptation during the transition from Ophiocordyceps entomopathogen to insect associate is accompanied by gene loss and intensified selection.</title>
        <authorList>
            <person name="Ward C.M."/>
            <person name="Onetto C.A."/>
            <person name="Borneman A.R."/>
        </authorList>
    </citation>
    <scope>NUCLEOTIDE SEQUENCE [LARGE SCALE GENOMIC DNA]</scope>
    <source>
        <strain evidence="13">AWRI1</strain>
        <tissue evidence="13">Single Adult Female</tissue>
    </source>
</reference>
<evidence type="ECO:0000256" key="6">
    <source>
        <dbReference type="ARBA" id="ARBA00022824"/>
    </source>
</evidence>
<protein>
    <recommendedName>
        <fullName evidence="3">Translocation protein SEC62</fullName>
    </recommendedName>
</protein>
<keyword evidence="9" id="KW-0811">Translocation</keyword>
<proteinExistence type="inferred from homology"/>
<dbReference type="PANTHER" id="PTHR12443:SF9">
    <property type="entry name" value="TRANSLOCATION PROTEIN SEC62"/>
    <property type="match status" value="1"/>
</dbReference>
<feature type="transmembrane region" description="Helical" evidence="12">
    <location>
        <begin position="223"/>
        <end position="250"/>
    </location>
</feature>
<keyword evidence="10 12" id="KW-0472">Membrane</keyword>
<keyword evidence="8 12" id="KW-1133">Transmembrane helix</keyword>
<dbReference type="InterPro" id="IPR036388">
    <property type="entry name" value="WH-like_DNA-bd_sf"/>
</dbReference>
<feature type="compositionally biased region" description="Basic and acidic residues" evidence="11">
    <location>
        <begin position="306"/>
        <end position="331"/>
    </location>
</feature>
<evidence type="ECO:0000256" key="10">
    <source>
        <dbReference type="ARBA" id="ARBA00023136"/>
    </source>
</evidence>
<organism evidence="13 14">
    <name type="scientific">Parthenolecanium corni</name>
    <dbReference type="NCBI Taxonomy" id="536013"/>
    <lineage>
        <taxon>Eukaryota</taxon>
        <taxon>Metazoa</taxon>
        <taxon>Ecdysozoa</taxon>
        <taxon>Arthropoda</taxon>
        <taxon>Hexapoda</taxon>
        <taxon>Insecta</taxon>
        <taxon>Pterygota</taxon>
        <taxon>Neoptera</taxon>
        <taxon>Paraneoptera</taxon>
        <taxon>Hemiptera</taxon>
        <taxon>Sternorrhyncha</taxon>
        <taxon>Coccoidea</taxon>
        <taxon>Coccidae</taxon>
        <taxon>Parthenolecanium</taxon>
    </lineage>
</organism>
<evidence type="ECO:0000256" key="8">
    <source>
        <dbReference type="ARBA" id="ARBA00022989"/>
    </source>
</evidence>
<feature type="compositionally biased region" description="Acidic residues" evidence="11">
    <location>
        <begin position="371"/>
        <end position="383"/>
    </location>
</feature>
<evidence type="ECO:0000313" key="13">
    <source>
        <dbReference type="EMBL" id="KAK7601027.1"/>
    </source>
</evidence>
<name>A0AAN9TLR3_9HEMI</name>
<keyword evidence="5 12" id="KW-0812">Transmembrane</keyword>
<feature type="region of interest" description="Disordered" evidence="11">
    <location>
        <begin position="109"/>
        <end position="155"/>
    </location>
</feature>
<evidence type="ECO:0000256" key="1">
    <source>
        <dbReference type="ARBA" id="ARBA00004477"/>
    </source>
</evidence>
<evidence type="ECO:0000256" key="7">
    <source>
        <dbReference type="ARBA" id="ARBA00022927"/>
    </source>
</evidence>
<keyword evidence="14" id="KW-1185">Reference proteome</keyword>
<sequence length="447" mass="51849">MAEKRKVKRKKDEDFDFDNKKFKKPTKDEIEVAKWLKKNVPIKKTKFAGHNVEYFTGSKAVDALLNSTWSQKQGEKDPFFSNRQEIVNFMNNMLRHKLFHRAKKVPVSEQELKAKMKKKDKKSEKDEKKKKEEETAESSHAEGRETEEKKQGMEERQKKCKKIKLEMHFDQIFVDNLDAYVWIFDPIPFYYWIIGFLVVIGAIAICLFPLWPPTVRMGVQYLSMGAAGLLILILALAVIRLIVFCIVWVLSFGTFHLWLLPNLTEDVGFFASFWPLYEYKYGKQIENAKNKKNKKKKAKESDAEDDGGHEKESKSVAEKDKSSATEKKTNSSEKNPPKQPKANDFDYDEEKYDENQVEDCSDDENDRRALEDDEFDESEDSAEYDQHDTSLTSSSEKKGPIENEQNSSKGKRISRNDSEETDTESSSHSQTGKDFEIIDKDDSDVRS</sequence>
<keyword evidence="4" id="KW-0813">Transport</keyword>
<dbReference type="GO" id="GO:0031204">
    <property type="term" value="P:post-translational protein targeting to membrane, translocation"/>
    <property type="evidence" value="ECO:0007669"/>
    <property type="project" value="TreeGrafter"/>
</dbReference>
<dbReference type="Proteomes" id="UP001367676">
    <property type="component" value="Unassembled WGS sequence"/>
</dbReference>
<evidence type="ECO:0000256" key="2">
    <source>
        <dbReference type="ARBA" id="ARBA00010604"/>
    </source>
</evidence>
<keyword evidence="6" id="KW-0256">Endoplasmic reticulum</keyword>
<feature type="compositionally biased region" description="Acidic residues" evidence="11">
    <location>
        <begin position="345"/>
        <end position="364"/>
    </location>
</feature>